<dbReference type="RefSeq" id="WP_154425026.1">
    <property type="nucleotide sequence ID" value="NZ_JAQYGB010000003.1"/>
</dbReference>
<dbReference type="GO" id="GO:0016491">
    <property type="term" value="F:oxidoreductase activity"/>
    <property type="evidence" value="ECO:0007669"/>
    <property type="project" value="UniProtKB-KW"/>
</dbReference>
<dbReference type="EMBL" id="VUNN01000006">
    <property type="protein sequence ID" value="MSU06049.1"/>
    <property type="molecule type" value="Genomic_DNA"/>
</dbReference>
<dbReference type="AlphaFoldDB" id="A0A7X2TQ30"/>
<evidence type="ECO:0000313" key="4">
    <source>
        <dbReference type="EMBL" id="MSU06049.1"/>
    </source>
</evidence>
<evidence type="ECO:0000259" key="3">
    <source>
        <dbReference type="Pfam" id="PF00248"/>
    </source>
</evidence>
<dbReference type="PANTHER" id="PTHR43364:SF4">
    <property type="entry name" value="NAD(P)-LINKED OXIDOREDUCTASE SUPERFAMILY PROTEIN"/>
    <property type="match status" value="1"/>
</dbReference>
<dbReference type="SUPFAM" id="SSF51430">
    <property type="entry name" value="NAD(P)-linked oxidoreductase"/>
    <property type="match status" value="1"/>
</dbReference>
<evidence type="ECO:0000313" key="5">
    <source>
        <dbReference type="Proteomes" id="UP000460549"/>
    </source>
</evidence>
<organism evidence="4 5">
    <name type="scientific">Bullifex porci</name>
    <dbReference type="NCBI Taxonomy" id="2606638"/>
    <lineage>
        <taxon>Bacteria</taxon>
        <taxon>Pseudomonadati</taxon>
        <taxon>Spirochaetota</taxon>
        <taxon>Spirochaetia</taxon>
        <taxon>Spirochaetales</taxon>
        <taxon>Spirochaetaceae</taxon>
        <taxon>Bullifex</taxon>
    </lineage>
</organism>
<keyword evidence="5" id="KW-1185">Reference proteome</keyword>
<protein>
    <submittedName>
        <fullName evidence="4">Aldo/keto reductase</fullName>
    </submittedName>
</protein>
<evidence type="ECO:0000256" key="1">
    <source>
        <dbReference type="ARBA" id="ARBA00023002"/>
    </source>
</evidence>
<dbReference type="InterPro" id="IPR020471">
    <property type="entry name" value="AKR"/>
</dbReference>
<dbReference type="Pfam" id="PF00248">
    <property type="entry name" value="Aldo_ket_red"/>
    <property type="match status" value="1"/>
</dbReference>
<feature type="domain" description="NADP-dependent oxidoreductase" evidence="3">
    <location>
        <begin position="5"/>
        <end position="277"/>
    </location>
</feature>
<dbReference type="InterPro" id="IPR023210">
    <property type="entry name" value="NADP_OxRdtase_dom"/>
</dbReference>
<dbReference type="InterPro" id="IPR036812">
    <property type="entry name" value="NAD(P)_OxRdtase_dom_sf"/>
</dbReference>
<gene>
    <name evidence="4" type="ORF">FYJ80_04575</name>
</gene>
<dbReference type="PRINTS" id="PR00069">
    <property type="entry name" value="ALDKETRDTASE"/>
</dbReference>
<reference evidence="4 5" key="1">
    <citation type="submission" date="2019-08" db="EMBL/GenBank/DDBJ databases">
        <title>In-depth cultivation of the pig gut microbiome towards novel bacterial diversity and tailored functional studies.</title>
        <authorList>
            <person name="Wylensek D."/>
            <person name="Hitch T.C.A."/>
            <person name="Clavel T."/>
        </authorList>
    </citation>
    <scope>NUCLEOTIDE SEQUENCE [LARGE SCALE GENOMIC DNA]</scope>
    <source>
        <strain evidence="4 5">NM-380-WT-3C1</strain>
    </source>
</reference>
<comment type="caution">
    <text evidence="4">The sequence shown here is derived from an EMBL/GenBank/DDBJ whole genome shotgun (WGS) entry which is preliminary data.</text>
</comment>
<dbReference type="Proteomes" id="UP000460549">
    <property type="component" value="Unassembled WGS sequence"/>
</dbReference>
<dbReference type="InterPro" id="IPR050523">
    <property type="entry name" value="AKR_Detox_Biosynth"/>
</dbReference>
<evidence type="ECO:0000256" key="2">
    <source>
        <dbReference type="SAM" id="Coils"/>
    </source>
</evidence>
<feature type="coiled-coil region" evidence="2">
    <location>
        <begin position="256"/>
        <end position="283"/>
    </location>
</feature>
<dbReference type="Gene3D" id="3.20.20.100">
    <property type="entry name" value="NADP-dependent oxidoreductase domain"/>
    <property type="match status" value="1"/>
</dbReference>
<proteinExistence type="predicted"/>
<sequence>MKSDLGLGLVQAGGKLSYFNNTDPKAYKDIIRKAIRDGLRSFDSAYTYQNADELLSSVIKEQHIQREDYDITTKIMPLPTFKKKAEVCLKRLNVDFLDTLLIHWPTQDEALLFSTLKTLEALKEEKKCINIGVSNFPFTLLAKISRDFEINVLERAYSLIWTKEIDEAKLLGIKLYCYAPLGEGLLSGKYRRPEDLNDNRKQLWVFRYPLVYNQLLDKVSQIAKNHDVSMQEVALAFSRSACFDKIFIGVSKLNQLEIFSSKLSLLDDEIKQLRELADKLCALNSTDNIYEHRW</sequence>
<accession>A0A7X2TQ30</accession>
<dbReference type="PANTHER" id="PTHR43364">
    <property type="entry name" value="NADH-SPECIFIC METHYLGLYOXAL REDUCTASE-RELATED"/>
    <property type="match status" value="1"/>
</dbReference>
<keyword evidence="1" id="KW-0560">Oxidoreductase</keyword>
<keyword evidence="2" id="KW-0175">Coiled coil</keyword>
<name>A0A7X2TQ30_9SPIO</name>